<evidence type="ECO:0000256" key="2">
    <source>
        <dbReference type="SAM" id="SignalP"/>
    </source>
</evidence>
<feature type="compositionally biased region" description="Polar residues" evidence="1">
    <location>
        <begin position="136"/>
        <end position="145"/>
    </location>
</feature>
<dbReference type="InParanoid" id="A0A7E6DCY6"/>
<feature type="signal peptide" evidence="2">
    <location>
        <begin position="1"/>
        <end position="32"/>
    </location>
</feature>
<feature type="region of interest" description="Disordered" evidence="1">
    <location>
        <begin position="115"/>
        <end position="163"/>
    </location>
</feature>
<dbReference type="AlphaFoldDB" id="A0A7E6DCY6"/>
<reference evidence="4" key="1">
    <citation type="submission" date="2025-08" db="UniProtKB">
        <authorList>
            <consortium name="RefSeq"/>
        </authorList>
    </citation>
    <scope>IDENTIFICATION</scope>
    <source>
        <tissue evidence="4">Muscle</tissue>
    </source>
</reference>
<dbReference type="RefSeq" id="XP_035877072.1">
    <property type="nucleotide sequence ID" value="XM_036021179.1"/>
</dbReference>
<evidence type="ECO:0000313" key="3">
    <source>
        <dbReference type="Proteomes" id="UP000504628"/>
    </source>
</evidence>
<proteinExistence type="predicted"/>
<dbReference type="GeneID" id="114491897"/>
<gene>
    <name evidence="4" type="primary">LOC114491897</name>
</gene>
<keyword evidence="2" id="KW-0732">Signal</keyword>
<protein>
    <submittedName>
        <fullName evidence="4">Bone morphogenetic protein 3-like</fullName>
    </submittedName>
</protein>
<feature type="chain" id="PRO_5028993482" evidence="2">
    <location>
        <begin position="33"/>
        <end position="163"/>
    </location>
</feature>
<dbReference type="KEGG" id="pdic:114491897"/>
<dbReference type="Proteomes" id="UP000504628">
    <property type="component" value="Chromosome 1"/>
</dbReference>
<accession>A0A7E6DCY6</accession>
<evidence type="ECO:0000313" key="4">
    <source>
        <dbReference type="RefSeq" id="XP_035877072.1"/>
    </source>
</evidence>
<dbReference type="OrthoDB" id="10480727at2759"/>
<evidence type="ECO:0000256" key="1">
    <source>
        <dbReference type="SAM" id="MobiDB-lite"/>
    </source>
</evidence>
<organism evidence="3 4">
    <name type="scientific">Phyllostomus discolor</name>
    <name type="common">pale spear-nosed bat</name>
    <dbReference type="NCBI Taxonomy" id="89673"/>
    <lineage>
        <taxon>Eukaryota</taxon>
        <taxon>Metazoa</taxon>
        <taxon>Chordata</taxon>
        <taxon>Craniata</taxon>
        <taxon>Vertebrata</taxon>
        <taxon>Euteleostomi</taxon>
        <taxon>Mammalia</taxon>
        <taxon>Eutheria</taxon>
        <taxon>Laurasiatheria</taxon>
        <taxon>Chiroptera</taxon>
        <taxon>Yangochiroptera</taxon>
        <taxon>Phyllostomidae</taxon>
        <taxon>Phyllostominae</taxon>
        <taxon>Phyllostomus</taxon>
    </lineage>
</organism>
<sequence>MEWTRHRDLAMTRARRLLCLWLGCFCVSLAQGERLKQHFPELSKTVPGDLSAGGVPGPLLQPHDKVSEHMLRLYDRYSGVKAKVARTPGSSERGAQPLRPKSLREGNTVRSFRAGTAGECPRSTPFCGPAPGLPHTPSSIASSSDLGPVVLPGDLSSPSAAAL</sequence>
<name>A0A7E6DCY6_9CHIR</name>
<keyword evidence="3" id="KW-1185">Reference proteome</keyword>